<feature type="signal peptide" evidence="1">
    <location>
        <begin position="1"/>
        <end position="31"/>
    </location>
</feature>
<comment type="caution">
    <text evidence="4">The sequence shown here is derived from an EMBL/GenBank/DDBJ whole genome shotgun (WGS) entry which is preliminary data.</text>
</comment>
<dbReference type="PROSITE" id="PS51318">
    <property type="entry name" value="TAT"/>
    <property type="match status" value="1"/>
</dbReference>
<organism evidence="4 5">
    <name type="scientific">Kitasatospora aureofaciens</name>
    <name type="common">Streptomyces aureofaciens</name>
    <dbReference type="NCBI Taxonomy" id="1894"/>
    <lineage>
        <taxon>Bacteria</taxon>
        <taxon>Bacillati</taxon>
        <taxon>Actinomycetota</taxon>
        <taxon>Actinomycetes</taxon>
        <taxon>Kitasatosporales</taxon>
        <taxon>Streptomycetaceae</taxon>
        <taxon>Kitasatospora</taxon>
    </lineage>
</organism>
<dbReference type="Gene3D" id="1.10.101.10">
    <property type="entry name" value="PGBD-like superfamily/PGBD"/>
    <property type="match status" value="1"/>
</dbReference>
<feature type="chain" id="PRO_5044058303" description="Peptidoglycan binding-like domain-containing protein" evidence="1">
    <location>
        <begin position="32"/>
        <end position="123"/>
    </location>
</feature>
<dbReference type="RefSeq" id="WP_030556569.1">
    <property type="nucleotide sequence ID" value="NZ_BMUB01000015.1"/>
</dbReference>
<accession>A0A8H9HW92</accession>
<dbReference type="Pfam" id="PF01471">
    <property type="entry name" value="PG_binding_1"/>
    <property type="match status" value="1"/>
</dbReference>
<dbReference type="EMBL" id="BMUB01000015">
    <property type="protein sequence ID" value="GGU93590.1"/>
    <property type="molecule type" value="Genomic_DNA"/>
</dbReference>
<keyword evidence="5" id="KW-1185">Reference proteome</keyword>
<dbReference type="AlphaFoldDB" id="A0A1E7N957"/>
<reference evidence="3" key="5">
    <citation type="submission" date="2020-09" db="EMBL/GenBank/DDBJ databases">
        <authorList>
            <person name="Sun Q."/>
            <person name="Ohkuma M."/>
        </authorList>
    </citation>
    <scope>NUCLEOTIDE SEQUENCE</scope>
    <source>
        <strain evidence="3">JCM 4434</strain>
    </source>
</reference>
<dbReference type="InterPro" id="IPR036365">
    <property type="entry name" value="PGBD-like_sf"/>
</dbReference>
<dbReference type="InterPro" id="IPR006311">
    <property type="entry name" value="TAT_signal"/>
</dbReference>
<reference evidence="3 6" key="1">
    <citation type="journal article" date="2014" name="Int. J. Syst. Evol. Microbiol.">
        <title>Complete genome sequence of Corynebacterium casei LMG S-19264T (=DSM 44701T), isolated from a smear-ripened cheese.</title>
        <authorList>
            <consortium name="US DOE Joint Genome Institute (JGI-PGF)"/>
            <person name="Walter F."/>
            <person name="Albersmeier A."/>
            <person name="Kalinowski J."/>
            <person name="Ruckert C."/>
        </authorList>
    </citation>
    <scope>NUCLEOTIDE SEQUENCE [LARGE SCALE GENOMIC DNA]</scope>
    <source>
        <strain evidence="3 6">JCM 4434</strain>
    </source>
</reference>
<accession>A0A1E7N957</accession>
<proteinExistence type="predicted"/>
<reference evidence="4" key="4">
    <citation type="submission" date="2016-08" db="EMBL/GenBank/DDBJ databases">
        <title>Sequencing, Assembly and Comparative Genomics of S. aureofaciens ATCC 10762.</title>
        <authorList>
            <person name="Gradnigo J.S."/>
            <person name="Johnson N."/>
            <person name="Somerville G.A."/>
        </authorList>
    </citation>
    <scope>NUCLEOTIDE SEQUENCE [LARGE SCALE GENOMIC DNA]</scope>
    <source>
        <strain evidence="4">ATCC 10762</strain>
    </source>
</reference>
<sequence length="123" mass="13471">MTEFRRRMAAVTASAAIALGGVVALAPQASADEACSYVPDNARPYVYPNQSNDAVRQAQCLILFYSGFGMNHAVQIDGKYGQETYAGVIWVQHCNGLSEDGIVGPNTWEKLYNPNYACQRFDN</sequence>
<feature type="domain" description="Peptidoglycan binding-like" evidence="2">
    <location>
        <begin position="52"/>
        <end position="111"/>
    </location>
</feature>
<dbReference type="Proteomes" id="UP000610124">
    <property type="component" value="Unassembled WGS sequence"/>
</dbReference>
<reference evidence="4 5" key="2">
    <citation type="submission" date="2014-07" db="EMBL/GenBank/DDBJ databases">
        <authorList>
            <person name="Zhang J.E."/>
            <person name="Yang H."/>
            <person name="Guo J."/>
            <person name="Deng Z."/>
            <person name="Luo H."/>
            <person name="Luo M."/>
            <person name="Zhao B."/>
        </authorList>
    </citation>
    <scope>NUCLEOTIDE SEQUENCE [LARGE SCALE GENOMIC DNA]</scope>
    <source>
        <strain evidence="4">ATCC 10762</strain>
        <strain evidence="5">ATCC 10762 / DSM 40127 / CCM 3239 / JCM 4008 / LMG 5968 / NBRC 12843 / NCIMB 8234 / A-377</strain>
    </source>
</reference>
<evidence type="ECO:0000259" key="2">
    <source>
        <dbReference type="Pfam" id="PF01471"/>
    </source>
</evidence>
<evidence type="ECO:0000256" key="1">
    <source>
        <dbReference type="SAM" id="SignalP"/>
    </source>
</evidence>
<name>A0A1E7N957_KITAU</name>
<keyword evidence="1" id="KW-0732">Signal</keyword>
<dbReference type="GeneID" id="97488368"/>
<dbReference type="InterPro" id="IPR002477">
    <property type="entry name" value="Peptidoglycan-bd-like"/>
</dbReference>
<dbReference type="EMBL" id="JPRF03000021">
    <property type="protein sequence ID" value="OEV37198.1"/>
    <property type="molecule type" value="Genomic_DNA"/>
</dbReference>
<evidence type="ECO:0000313" key="3">
    <source>
        <dbReference type="EMBL" id="GGU93590.1"/>
    </source>
</evidence>
<gene>
    <name evidence="3" type="ORF">GCM10010502_53840</name>
    <name evidence="4" type="ORF">HS99_0005150</name>
</gene>
<evidence type="ECO:0000313" key="5">
    <source>
        <dbReference type="Proteomes" id="UP000037395"/>
    </source>
</evidence>
<evidence type="ECO:0000313" key="4">
    <source>
        <dbReference type="EMBL" id="OEV37198.1"/>
    </source>
</evidence>
<reference evidence="5" key="3">
    <citation type="submission" date="2016-08" db="EMBL/GenBank/DDBJ databases">
        <title>Sequencing, assembly and comparative genomics of S. aureofaciens ATCC 10762.</title>
        <authorList>
            <person name="Gradnigo J.S."/>
            <person name="Johnson N."/>
            <person name="Somerville G.A."/>
        </authorList>
    </citation>
    <scope>NUCLEOTIDE SEQUENCE [LARGE SCALE GENOMIC DNA]</scope>
    <source>
        <strain evidence="5">ATCC 10762 / DSM 40127 / CCM 3239 / JCM 4008 / LMG 5968 / NBRC 12843 / NCIMB 8234 / A-377</strain>
    </source>
</reference>
<evidence type="ECO:0000313" key="6">
    <source>
        <dbReference type="Proteomes" id="UP000610124"/>
    </source>
</evidence>
<dbReference type="InterPro" id="IPR036366">
    <property type="entry name" value="PGBDSf"/>
</dbReference>
<dbReference type="Proteomes" id="UP000037395">
    <property type="component" value="Unassembled WGS sequence"/>
</dbReference>
<protein>
    <recommendedName>
        <fullName evidence="2">Peptidoglycan binding-like domain-containing protein</fullName>
    </recommendedName>
</protein>
<dbReference type="SUPFAM" id="SSF47090">
    <property type="entry name" value="PGBD-like"/>
    <property type="match status" value="1"/>
</dbReference>